<dbReference type="EMBL" id="LGUA01000534">
    <property type="protein sequence ID" value="OAX81162.1"/>
    <property type="molecule type" value="Genomic_DNA"/>
</dbReference>
<name>A0A1B7NWL0_9EURO</name>
<dbReference type="AlphaFoldDB" id="A0A1B7NWL0"/>
<evidence type="ECO:0008006" key="4">
    <source>
        <dbReference type="Google" id="ProtNLM"/>
    </source>
</evidence>
<proteinExistence type="predicted"/>
<dbReference type="Gene3D" id="6.10.140.2220">
    <property type="match status" value="1"/>
</dbReference>
<dbReference type="OrthoDB" id="438641at2759"/>
<accession>A0A1B7NWL0</accession>
<evidence type="ECO:0000256" key="1">
    <source>
        <dbReference type="SAM" id="MobiDB-lite"/>
    </source>
</evidence>
<comment type="caution">
    <text evidence="2">The sequence shown here is derived from an EMBL/GenBank/DDBJ whole genome shotgun (WGS) entry which is preliminary data.</text>
</comment>
<gene>
    <name evidence="2" type="ORF">ACJ72_04502</name>
</gene>
<feature type="region of interest" description="Disordered" evidence="1">
    <location>
        <begin position="460"/>
        <end position="508"/>
    </location>
</feature>
<dbReference type="InterPro" id="IPR050869">
    <property type="entry name" value="H3K4_H4K5_MeTrfase"/>
</dbReference>
<feature type="compositionally biased region" description="Basic and acidic residues" evidence="1">
    <location>
        <begin position="474"/>
        <end position="486"/>
    </location>
</feature>
<dbReference type="InterPro" id="IPR046341">
    <property type="entry name" value="SET_dom_sf"/>
</dbReference>
<dbReference type="Proteomes" id="UP000091918">
    <property type="component" value="Unassembled WGS sequence"/>
</dbReference>
<evidence type="ECO:0000313" key="2">
    <source>
        <dbReference type="EMBL" id="OAX81162.1"/>
    </source>
</evidence>
<feature type="region of interest" description="Disordered" evidence="1">
    <location>
        <begin position="116"/>
        <end position="142"/>
    </location>
</feature>
<sequence>MAAQAECDNHCKLSNDKNPGLALLMQREDATALIYADPHNPMRHLRRGMVHSELGYPDLAAADAYRALTLFEAAIDPDSSEYKARKRVGLDGVEPIVCPGPVGEVAAMNVHDFGNDCDDDESENYDFDDEDRSGDEDEAGEDEGFIPIFQDEYTENIRHVYILLVKSLVQCGCMRDAYDFCMLAMGLSDSELKSDRSVLEEQLAIIKRSFVDHQRSLRQKERHGISTDEQKQETDDELLARFQPADLDAQGSARRVLYPWNTHEPDRNAPETLQLLNERLKKIAPKCEVRAVALPPLYHSTLGGIASGNKEGQEQEEASIQLGLVATQDIAPGETFLHESSLLTATNRLHDHLCDACNGPIPELSATNPSVACENCEDTIFCSQECHDLAQNVYHAAECGQEGLESIGKDVKDPKDKADYLYLLLLGRTIAMAATQQIHPLDLPEVKYIWGDFHPLDDGMIPPIAPSSSPNSNDHNHNHNHNHDPPRPPLRNPALLLPLINSPTNSLP</sequence>
<keyword evidence="3" id="KW-1185">Reference proteome</keyword>
<evidence type="ECO:0000313" key="3">
    <source>
        <dbReference type="Proteomes" id="UP000091918"/>
    </source>
</evidence>
<organism evidence="2 3">
    <name type="scientific">Emergomyces africanus</name>
    <dbReference type="NCBI Taxonomy" id="1955775"/>
    <lineage>
        <taxon>Eukaryota</taxon>
        <taxon>Fungi</taxon>
        <taxon>Dikarya</taxon>
        <taxon>Ascomycota</taxon>
        <taxon>Pezizomycotina</taxon>
        <taxon>Eurotiomycetes</taxon>
        <taxon>Eurotiomycetidae</taxon>
        <taxon>Onygenales</taxon>
        <taxon>Ajellomycetaceae</taxon>
        <taxon>Emergomyces</taxon>
    </lineage>
</organism>
<dbReference type="PANTHER" id="PTHR12197">
    <property type="entry name" value="HISTONE-LYSINE N-METHYLTRANSFERASE SMYD"/>
    <property type="match status" value="1"/>
</dbReference>
<protein>
    <recommendedName>
        <fullName evidence="4">Suppressor of anucleate metulae protein B</fullName>
    </recommendedName>
</protein>
<dbReference type="STRING" id="1658172.A0A1B7NWL0"/>
<reference evidence="2 3" key="1">
    <citation type="submission" date="2015-07" db="EMBL/GenBank/DDBJ databases">
        <title>Emmonsia species relationships and genome sequence.</title>
        <authorList>
            <person name="Cuomo C.A."/>
            <person name="Schwartz I.S."/>
            <person name="Kenyon C."/>
            <person name="de Hoog G.S."/>
            <person name="Govender N.P."/>
            <person name="Botha A."/>
            <person name="Moreno L."/>
            <person name="de Vries M."/>
            <person name="Munoz J.F."/>
            <person name="Stielow J.B."/>
        </authorList>
    </citation>
    <scope>NUCLEOTIDE SEQUENCE [LARGE SCALE GENOMIC DNA]</scope>
    <source>
        <strain evidence="2 3">CBS 136260</strain>
    </source>
</reference>
<dbReference type="Gene3D" id="2.170.270.10">
    <property type="entry name" value="SET domain"/>
    <property type="match status" value="1"/>
</dbReference>
<dbReference type="Gene3D" id="1.10.220.160">
    <property type="match status" value="1"/>
</dbReference>
<dbReference type="PANTHER" id="PTHR12197:SF273">
    <property type="entry name" value="MYND-TYPE ZINC FINGER PROTEIN SAMB"/>
    <property type="match status" value="1"/>
</dbReference>
<dbReference type="GO" id="GO:0005634">
    <property type="term" value="C:nucleus"/>
    <property type="evidence" value="ECO:0007669"/>
    <property type="project" value="TreeGrafter"/>
</dbReference>